<dbReference type="Pfam" id="PF04909">
    <property type="entry name" value="Amidohydro_2"/>
    <property type="match status" value="1"/>
</dbReference>
<comment type="caution">
    <text evidence="3">The sequence shown here is derived from an EMBL/GenBank/DDBJ whole genome shotgun (WGS) entry which is preliminary data.</text>
</comment>
<dbReference type="AlphaFoldDB" id="A0A2R6BYI6"/>
<dbReference type="Proteomes" id="UP000240925">
    <property type="component" value="Unassembled WGS sequence"/>
</dbReference>
<evidence type="ECO:0000313" key="4">
    <source>
        <dbReference type="Proteomes" id="UP000240925"/>
    </source>
</evidence>
<feature type="domain" description="Amidohydrolase-related" evidence="2">
    <location>
        <begin position="3"/>
        <end position="271"/>
    </location>
</feature>
<dbReference type="CDD" id="cd01292">
    <property type="entry name" value="metallo-dependent_hydrolases"/>
    <property type="match status" value="1"/>
</dbReference>
<proteinExistence type="predicted"/>
<organism evidence="3 4">
    <name type="scientific">Candidatus Marsarchaeota G2 archaeon ECH_B_SAG-E12</name>
    <dbReference type="NCBI Taxonomy" id="1978164"/>
    <lineage>
        <taxon>Archaea</taxon>
        <taxon>Candidatus Marsarchaeota</taxon>
        <taxon>Candidatus Marsarchaeota group 2</taxon>
    </lineage>
</organism>
<dbReference type="GO" id="GO:0016831">
    <property type="term" value="F:carboxy-lyase activity"/>
    <property type="evidence" value="ECO:0007669"/>
    <property type="project" value="InterPro"/>
</dbReference>
<keyword evidence="1" id="KW-0456">Lyase</keyword>
<reference evidence="3 4" key="1">
    <citation type="submission" date="2017-04" db="EMBL/GenBank/DDBJ databases">
        <title>Novel microbial lineages endemic to geothermal iron-oxide mats fill important gaps in the evolutionary history of Archaea.</title>
        <authorList>
            <person name="Jay Z.J."/>
            <person name="Beam J.P."/>
            <person name="Dlakic M."/>
            <person name="Rusch D.B."/>
            <person name="Kozubal M.A."/>
            <person name="Inskeep W.P."/>
        </authorList>
    </citation>
    <scope>NUCLEOTIDE SEQUENCE [LARGE SCALE GENOMIC DNA]</scope>
    <source>
        <strain evidence="3">ECH_B_SAG-E12</strain>
    </source>
</reference>
<evidence type="ECO:0000313" key="3">
    <source>
        <dbReference type="EMBL" id="PSO03708.1"/>
    </source>
</evidence>
<name>A0A2R6BYI6_9ARCH</name>
<accession>A0A2R6BYI6</accession>
<sequence>MFDMHVHIPDSAFFSAFSEKVLLASASYFRAKVELKSFEQTEEELKSQGVSSYALLPVPTRDFDPQPLNQLVSSYASKSDIAIGFACVNPAREPKATIKRALDLGLAGVKLHPILQEVRPDDERLYPVYEALSDVNGVVVIHTGTSGIGAGLKGGGGFRLDFSRPIYVDNVAASFPDVNFVLAHFGWPWSTEAIAIALQKANVYLELSGWNPKYIPKEVWVYANTLLQDRVLFGSDYPFIQPKKWLEEFEKIDLKEEVKRKILYQNAEKLF</sequence>
<gene>
    <name evidence="3" type="ORF">B9Q10_00015</name>
</gene>
<evidence type="ECO:0000256" key="1">
    <source>
        <dbReference type="ARBA" id="ARBA00023239"/>
    </source>
</evidence>
<dbReference type="SUPFAM" id="SSF51556">
    <property type="entry name" value="Metallo-dependent hydrolases"/>
    <property type="match status" value="1"/>
</dbReference>
<dbReference type="InterPro" id="IPR006680">
    <property type="entry name" value="Amidohydro-rel"/>
</dbReference>
<dbReference type="InterPro" id="IPR032466">
    <property type="entry name" value="Metal_Hydrolase"/>
</dbReference>
<evidence type="ECO:0000259" key="2">
    <source>
        <dbReference type="Pfam" id="PF04909"/>
    </source>
</evidence>
<dbReference type="InterPro" id="IPR032465">
    <property type="entry name" value="ACMSD"/>
</dbReference>
<protein>
    <recommendedName>
        <fullName evidence="2">Amidohydrolase-related domain-containing protein</fullName>
    </recommendedName>
</protein>
<dbReference type="GO" id="GO:0016787">
    <property type="term" value="F:hydrolase activity"/>
    <property type="evidence" value="ECO:0007669"/>
    <property type="project" value="InterPro"/>
</dbReference>
<dbReference type="PANTHER" id="PTHR21240:SF19">
    <property type="entry name" value="CATALYTIC_ HYDROLASE"/>
    <property type="match status" value="1"/>
</dbReference>
<dbReference type="Gene3D" id="3.20.20.140">
    <property type="entry name" value="Metal-dependent hydrolases"/>
    <property type="match status" value="1"/>
</dbReference>
<dbReference type="EMBL" id="NEXL01000001">
    <property type="protein sequence ID" value="PSO03708.1"/>
    <property type="molecule type" value="Genomic_DNA"/>
</dbReference>
<dbReference type="PANTHER" id="PTHR21240">
    <property type="entry name" value="2-AMINO-3-CARBOXYLMUCONATE-6-SEMIALDEHYDE DECARBOXYLASE"/>
    <property type="match status" value="1"/>
</dbReference>